<dbReference type="Gene3D" id="3.90.1300.10">
    <property type="entry name" value="Amidase signature (AS) domain"/>
    <property type="match status" value="1"/>
</dbReference>
<dbReference type="NCBIfam" id="TIGR02713">
    <property type="entry name" value="allophanate_hyd"/>
    <property type="match status" value="1"/>
</dbReference>
<dbReference type="AlphaFoldDB" id="A0A1I3VRE8"/>
<feature type="domain" description="Allophanate hydrolase C-terminal" evidence="2">
    <location>
        <begin position="475"/>
        <end position="596"/>
    </location>
</feature>
<organism evidence="3 4">
    <name type="scientific">Methylophaga sulfidovorans</name>
    <dbReference type="NCBI Taxonomy" id="45496"/>
    <lineage>
        <taxon>Bacteria</taxon>
        <taxon>Pseudomonadati</taxon>
        <taxon>Pseudomonadota</taxon>
        <taxon>Gammaproteobacteria</taxon>
        <taxon>Thiotrichales</taxon>
        <taxon>Piscirickettsiaceae</taxon>
        <taxon>Methylophaga</taxon>
    </lineage>
</organism>
<dbReference type="Pfam" id="PF21986">
    <property type="entry name" value="AH_C"/>
    <property type="match status" value="1"/>
</dbReference>
<dbReference type="RefSeq" id="WP_091711808.1">
    <property type="nucleotide sequence ID" value="NZ_FOSH01000003.1"/>
</dbReference>
<keyword evidence="4" id="KW-1185">Reference proteome</keyword>
<dbReference type="GO" id="GO:0016787">
    <property type="term" value="F:hydrolase activity"/>
    <property type="evidence" value="ECO:0007669"/>
    <property type="project" value="UniProtKB-KW"/>
</dbReference>
<sequence length="599" mass="65019">MTQQNMTIAALQQAYQAGELSPKQVIKNALERCQQYLEHNIWIELFSLEQLQPYLDALENSSIEDKPLFGIPFAIKDNIELAGFPVTAGCEAYTYTPDKSAFVVQQLIDAGAIPLGKTNLDQFATGLVGVRSPEKWGPCHNSFDKDYISGGSSSGSAVAVALGLVSFSLGTDTAGSGRVPAAFNNLIGLKPTRGLLSTDGVVPACRSLDCVSIFSLTTDDANTVFNVAAEFDANDAFARPNLDTNKGNYGQLADSTFSFAVPKSDQLNFFGDAEYAEQFEQAVKHLESLGGEKQFIDFEPFFTAARLLYEGPWVAERRVATEGVDRQAMLQVIQDILATQEDARADDLFKAEYKLQVCRQQVRDALESYDFILTPTAGTTYTIEQVQADPIKLNSNLGHYTNFMNLLDCSAIAVPTGFISSGLPFGVTLFSRAFSDARLLSYANLMQQSLRLPLGAMDISCPDSTAAISGCDDRITVAVCGAHLQGQPLNYQLTERGGVFLEKTVTANAYKLYALAGGPPKRPGLVRDENGSEIEIELWSLPTATLGSFLAGIAAPLGLGKLEVKDGRWVTGFICEPYGLEQATDITSFGSWRKYLLNK</sequence>
<dbReference type="Proteomes" id="UP000198924">
    <property type="component" value="Unassembled WGS sequence"/>
</dbReference>
<evidence type="ECO:0000313" key="3">
    <source>
        <dbReference type="EMBL" id="SFJ97984.1"/>
    </source>
</evidence>
<dbReference type="InterPro" id="IPR023631">
    <property type="entry name" value="Amidase_dom"/>
</dbReference>
<accession>A0A1I3VRE8</accession>
<dbReference type="OrthoDB" id="9811471at2"/>
<dbReference type="EMBL" id="FOSH01000003">
    <property type="protein sequence ID" value="SFJ97984.1"/>
    <property type="molecule type" value="Genomic_DNA"/>
</dbReference>
<reference evidence="4" key="1">
    <citation type="submission" date="2016-10" db="EMBL/GenBank/DDBJ databases">
        <authorList>
            <person name="Varghese N."/>
            <person name="Submissions S."/>
        </authorList>
    </citation>
    <scope>NUCLEOTIDE SEQUENCE [LARGE SCALE GENOMIC DNA]</scope>
    <source>
        <strain evidence="4">DSM 11578</strain>
    </source>
</reference>
<feature type="domain" description="Amidase" evidence="1">
    <location>
        <begin position="25"/>
        <end position="440"/>
    </location>
</feature>
<gene>
    <name evidence="3" type="ORF">SAMN04488079_103188</name>
</gene>
<dbReference type="Gene3D" id="3.10.490.10">
    <property type="entry name" value="Gamma-glutamyl cyclotransferase-like"/>
    <property type="match status" value="1"/>
</dbReference>
<dbReference type="Pfam" id="PF01425">
    <property type="entry name" value="Amidase"/>
    <property type="match status" value="1"/>
</dbReference>
<dbReference type="PANTHER" id="PTHR11895">
    <property type="entry name" value="TRANSAMIDASE"/>
    <property type="match status" value="1"/>
</dbReference>
<dbReference type="InterPro" id="IPR036928">
    <property type="entry name" value="AS_sf"/>
</dbReference>
<dbReference type="PANTHER" id="PTHR11895:SF169">
    <property type="entry name" value="GLUTAMYL-TRNA(GLN) AMIDOTRANSFERASE"/>
    <property type="match status" value="1"/>
</dbReference>
<proteinExistence type="predicted"/>
<dbReference type="NCBIfam" id="NF006043">
    <property type="entry name" value="PRK08186.1"/>
    <property type="match status" value="1"/>
</dbReference>
<dbReference type="Gene3D" id="1.20.58.1700">
    <property type="match status" value="1"/>
</dbReference>
<protein>
    <submittedName>
        <fullName evidence="3">Allophanate hydrolase</fullName>
    </submittedName>
</protein>
<evidence type="ECO:0000259" key="2">
    <source>
        <dbReference type="Pfam" id="PF21986"/>
    </source>
</evidence>
<evidence type="ECO:0000313" key="4">
    <source>
        <dbReference type="Proteomes" id="UP000198924"/>
    </source>
</evidence>
<dbReference type="InterPro" id="IPR000120">
    <property type="entry name" value="Amidase"/>
</dbReference>
<dbReference type="InterPro" id="IPR014085">
    <property type="entry name" value="Allophanate_hydrolase"/>
</dbReference>
<evidence type="ECO:0000259" key="1">
    <source>
        <dbReference type="Pfam" id="PF01425"/>
    </source>
</evidence>
<dbReference type="InterPro" id="IPR053844">
    <property type="entry name" value="AH_C"/>
</dbReference>
<dbReference type="STRING" id="45496.SAMN04488079_103188"/>
<keyword evidence="3" id="KW-0378">Hydrolase</keyword>
<name>A0A1I3VRE8_9GAMM</name>
<dbReference type="SUPFAM" id="SSF75304">
    <property type="entry name" value="Amidase signature (AS) enzymes"/>
    <property type="match status" value="1"/>
</dbReference>